<dbReference type="EMBL" id="KQ030535">
    <property type="protein sequence ID" value="KJZ73444.1"/>
    <property type="molecule type" value="Genomic_DNA"/>
</dbReference>
<dbReference type="PANTHER" id="PTHR46830:SF2">
    <property type="entry name" value="ALPHA-1,4-N-ACETYLGLUCOSAMINYLTRANSFERASE"/>
    <property type="match status" value="1"/>
</dbReference>
<evidence type="ECO:0000256" key="1">
    <source>
        <dbReference type="ARBA" id="ARBA00009003"/>
    </source>
</evidence>
<evidence type="ECO:0008006" key="4">
    <source>
        <dbReference type="Google" id="ProtNLM"/>
    </source>
</evidence>
<dbReference type="Pfam" id="PF04488">
    <property type="entry name" value="Gly_transf_sug"/>
    <property type="match status" value="1"/>
</dbReference>
<dbReference type="Gene3D" id="3.90.550.20">
    <property type="match status" value="1"/>
</dbReference>
<dbReference type="PANTHER" id="PTHR46830">
    <property type="entry name" value="TRANSFERASE, PUTATIVE-RELATED"/>
    <property type="match status" value="1"/>
</dbReference>
<comment type="similarity">
    <text evidence="1">Belongs to the glycosyltransferase 32 family.</text>
</comment>
<dbReference type="AlphaFoldDB" id="A0A0F8A4E6"/>
<keyword evidence="3" id="KW-1185">Reference proteome</keyword>
<dbReference type="InterPro" id="IPR029044">
    <property type="entry name" value="Nucleotide-diphossugar_trans"/>
</dbReference>
<accession>A0A0F8A4E6</accession>
<dbReference type="SUPFAM" id="SSF53448">
    <property type="entry name" value="Nucleotide-diphospho-sugar transferases"/>
    <property type="match status" value="1"/>
</dbReference>
<dbReference type="OrthoDB" id="409543at2759"/>
<evidence type="ECO:0000313" key="2">
    <source>
        <dbReference type="EMBL" id="KJZ73444.1"/>
    </source>
</evidence>
<gene>
    <name evidence="2" type="ORF">HIM_07238</name>
</gene>
<dbReference type="GO" id="GO:1901135">
    <property type="term" value="P:carbohydrate derivative metabolic process"/>
    <property type="evidence" value="ECO:0007669"/>
    <property type="project" value="UniProtKB-ARBA"/>
</dbReference>
<evidence type="ECO:0000313" key="3">
    <source>
        <dbReference type="Proteomes" id="UP000054481"/>
    </source>
</evidence>
<name>A0A0F8A4E6_9HYPO</name>
<sequence length="375" mass="43383">MDPSRRIHLCLSVSCCLALCFWFFFPSIYRAGDYIRQTNPFSGQREVERDFSPTPQELACLNGSFPPDQLGHSTPTPSAAEPIPNIVHFIFLQRLPSRRAEGDFGFLHYLAIRSAIVSLNPDAVYLHYGYISSPPSRITASRKFYTDKEDLLVSKNHWIQRLKSQVELKRYTKPLDGSIRHSAHVADTVRLELLLEHGGIYLDIDAFALRPFGRALNVPRPRSVLLGWEGGDRHGLCNAVIAARANSTFIDRWLKTYDHADLNREWNYHSVILPKNLAAAHPDEVCELPPDAFFWPTWTWRHITWMHEPLSDAEATHWSKRIEDTGGSLFDNQLVYHAWSQMARDRYLKRLTPDIIRKEDTRFNLMIRRFVEDDL</sequence>
<organism evidence="2 3">
    <name type="scientific">Hirsutella minnesotensis 3608</name>
    <dbReference type="NCBI Taxonomy" id="1043627"/>
    <lineage>
        <taxon>Eukaryota</taxon>
        <taxon>Fungi</taxon>
        <taxon>Dikarya</taxon>
        <taxon>Ascomycota</taxon>
        <taxon>Pezizomycotina</taxon>
        <taxon>Sordariomycetes</taxon>
        <taxon>Hypocreomycetidae</taxon>
        <taxon>Hypocreales</taxon>
        <taxon>Ophiocordycipitaceae</taxon>
        <taxon>Hirsutella</taxon>
    </lineage>
</organism>
<reference evidence="2 3" key="1">
    <citation type="journal article" date="2014" name="Genome Biol. Evol.">
        <title>Comparative genomics and transcriptomics analyses reveal divergent lifestyle features of nematode endoparasitic fungus Hirsutella minnesotensis.</title>
        <authorList>
            <person name="Lai Y."/>
            <person name="Liu K."/>
            <person name="Zhang X."/>
            <person name="Zhang X."/>
            <person name="Li K."/>
            <person name="Wang N."/>
            <person name="Shu C."/>
            <person name="Wu Y."/>
            <person name="Wang C."/>
            <person name="Bushley K.E."/>
            <person name="Xiang M."/>
            <person name="Liu X."/>
        </authorList>
    </citation>
    <scope>NUCLEOTIDE SEQUENCE [LARGE SCALE GENOMIC DNA]</scope>
    <source>
        <strain evidence="2 3">3608</strain>
    </source>
</reference>
<dbReference type="Proteomes" id="UP000054481">
    <property type="component" value="Unassembled WGS sequence"/>
</dbReference>
<proteinExistence type="inferred from homology"/>
<protein>
    <recommendedName>
        <fullName evidence="4">Alpha 1,4-glycosyltransferase domain-containing protein</fullName>
    </recommendedName>
</protein>
<dbReference type="InterPro" id="IPR007577">
    <property type="entry name" value="GlycoTrfase_DXD_sugar-bd_CS"/>
</dbReference>